<sequence>DKDVVRKIAESPDNIEPCLARFTVSVHNNVTEEPVAGAHVQLIGRRASLSNLQGMTNADGYIELIYSGSSYGTDCFAVSGATDSVFAEVSYDNKAYFTDTVAVTFQAPRLETTVAYQYHFAAAGEGGFMEDASAAINGTVTGPGYNVQAACPYDSTLYDGSFTRSWSCDYQWTERNEWSSADMIGNPEMKVPVARYRADTLVAIPGSPFRVRAMTAIVVGLGRLQDAFLVRSCGNIAGYADTCSNSVWNVFNCGNWWCVPVPTVPDFIPQGGSYEPYQWSLDTLGRTASMTVSVRVIY</sequence>
<evidence type="ECO:0000313" key="2">
    <source>
        <dbReference type="Proteomes" id="UP000250918"/>
    </source>
</evidence>
<protein>
    <submittedName>
        <fullName evidence="1">Uncharacterized protein</fullName>
    </submittedName>
</protein>
<reference evidence="1 2" key="1">
    <citation type="journal article" date="2018" name="ISME J.">
        <title>A methanotrophic archaeon couples anaerobic oxidation of methane to Fe(III) reduction.</title>
        <authorList>
            <person name="Cai C."/>
            <person name="Leu A.O."/>
            <person name="Xie G.J."/>
            <person name="Guo J."/>
            <person name="Feng Y."/>
            <person name="Zhao J.X."/>
            <person name="Tyson G.W."/>
            <person name="Yuan Z."/>
            <person name="Hu S."/>
        </authorList>
    </citation>
    <scope>NUCLEOTIDE SEQUENCE [LARGE SCALE GENOMIC DNA]</scope>
    <source>
        <strain evidence="1">FeB_12</strain>
    </source>
</reference>
<dbReference type="Proteomes" id="UP000250918">
    <property type="component" value="Unassembled WGS sequence"/>
</dbReference>
<proteinExistence type="predicted"/>
<organism evidence="1 2">
    <name type="scientific">candidate division GN15 bacterium</name>
    <dbReference type="NCBI Taxonomy" id="2072418"/>
    <lineage>
        <taxon>Bacteria</taxon>
        <taxon>candidate division GN15</taxon>
    </lineage>
</organism>
<comment type="caution">
    <text evidence="1">The sequence shown here is derived from an EMBL/GenBank/DDBJ whole genome shotgun (WGS) entry which is preliminary data.</text>
</comment>
<dbReference type="EMBL" id="PQAP01000119">
    <property type="protein sequence ID" value="PWB71286.1"/>
    <property type="molecule type" value="Genomic_DNA"/>
</dbReference>
<accession>A0A855X2V9</accession>
<evidence type="ECO:0000313" key="1">
    <source>
        <dbReference type="EMBL" id="PWB71286.1"/>
    </source>
</evidence>
<name>A0A855X2V9_9BACT</name>
<dbReference type="AlphaFoldDB" id="A0A855X2V9"/>
<feature type="non-terminal residue" evidence="1">
    <location>
        <position position="1"/>
    </location>
</feature>
<gene>
    <name evidence="1" type="ORF">C3F09_08020</name>
</gene>